<feature type="transmembrane region" description="Helical" evidence="7">
    <location>
        <begin position="327"/>
        <end position="351"/>
    </location>
</feature>
<evidence type="ECO:0000256" key="4">
    <source>
        <dbReference type="ARBA" id="ARBA00022989"/>
    </source>
</evidence>
<dbReference type="GO" id="GO:0022857">
    <property type="term" value="F:transmembrane transporter activity"/>
    <property type="evidence" value="ECO:0007669"/>
    <property type="project" value="TreeGrafter"/>
</dbReference>
<keyword evidence="4 7" id="KW-1133">Transmembrane helix</keyword>
<dbReference type="InterPro" id="IPR003838">
    <property type="entry name" value="ABC3_permease_C"/>
</dbReference>
<sequence>MFIICICDAFLNLYENRKSFIVFTIFLIISFTGIIVTDSLIYSVSQRAESELKIQGDNVITIDFRTPVTIEKVNSFFSSEPYSISFSKKSYLNFGGSPLSEEIHTITGVDSLRIKLWGIKTSKEFTGNVIIFPASKRQPSSYINGIPFYSVATMNSRTTDFLDSLGLKNNNHSQNIVMPLETMFRFTIDNNIDNVELIKKTEVTNSDITSIMNILTIHGINDYNISSYLDAKETVRNVMNRFSILTNAVYIMLTIMALVVVHTIINRNFQLRNTEFAIKVIHGVNKNIMILVVVIETFIVTIASVCLSLFISYIMKFFLSRLLHAEIVFRFNMVLISLLLVIAVCNISGILSGLSFFKKNPLQILKERML</sequence>
<dbReference type="PANTHER" id="PTHR30572:SF4">
    <property type="entry name" value="ABC TRANSPORTER PERMEASE YTRF"/>
    <property type="match status" value="1"/>
</dbReference>
<dbReference type="GO" id="GO:0005886">
    <property type="term" value="C:plasma membrane"/>
    <property type="evidence" value="ECO:0007669"/>
    <property type="project" value="UniProtKB-SubCell"/>
</dbReference>
<feature type="transmembrane region" description="Helical" evidence="7">
    <location>
        <begin position="242"/>
        <end position="265"/>
    </location>
</feature>
<evidence type="ECO:0000256" key="2">
    <source>
        <dbReference type="ARBA" id="ARBA00022475"/>
    </source>
</evidence>
<feature type="domain" description="ABC3 transporter permease C-terminal" evidence="8">
    <location>
        <begin position="249"/>
        <end position="361"/>
    </location>
</feature>
<proteinExistence type="inferred from homology"/>
<reference evidence="9 10" key="1">
    <citation type="submission" date="2014-03" db="EMBL/GenBank/DDBJ databases">
        <title>Genetic Variability of E. coli after antibiotic treatment.</title>
        <authorList>
            <person name="Silbergeld E."/>
            <person name="Coles C."/>
            <person name="Seidman J.C."/>
            <person name="You Y."/>
            <person name="George J."/>
            <person name="Nadendla S."/>
            <person name="Huot H."/>
            <person name="Daugherty S.C."/>
            <person name="Nagaraj S."/>
            <person name="Ott S."/>
            <person name="Klega K."/>
            <person name="Rasko D."/>
        </authorList>
    </citation>
    <scope>NUCLEOTIDE SEQUENCE [LARGE SCALE GENOMIC DNA]</scope>
    <source>
        <strain evidence="9 10">1-250-04_S3_C1</strain>
    </source>
</reference>
<protein>
    <submittedName>
        <fullName evidence="9">FtsX-like permease family protein</fullName>
    </submittedName>
</protein>
<dbReference type="Proteomes" id="UP000024043">
    <property type="component" value="Unassembled WGS sequence"/>
</dbReference>
<feature type="transmembrane region" description="Helical" evidence="7">
    <location>
        <begin position="20"/>
        <end position="44"/>
    </location>
</feature>
<evidence type="ECO:0000256" key="7">
    <source>
        <dbReference type="SAM" id="Phobius"/>
    </source>
</evidence>
<evidence type="ECO:0000256" key="6">
    <source>
        <dbReference type="ARBA" id="ARBA00038076"/>
    </source>
</evidence>
<evidence type="ECO:0000256" key="1">
    <source>
        <dbReference type="ARBA" id="ARBA00004651"/>
    </source>
</evidence>
<comment type="similarity">
    <text evidence="6">Belongs to the ABC-4 integral membrane protein family.</text>
</comment>
<comment type="subcellular location">
    <subcellularLocation>
        <location evidence="1">Cell membrane</location>
        <topology evidence="1">Multi-pass membrane protein</topology>
    </subcellularLocation>
</comment>
<gene>
    <name evidence="9" type="ORF">AC00_5029</name>
</gene>
<keyword evidence="3 7" id="KW-0812">Transmembrane</keyword>
<dbReference type="Pfam" id="PF02687">
    <property type="entry name" value="FtsX"/>
    <property type="match status" value="1"/>
</dbReference>
<evidence type="ECO:0000313" key="10">
    <source>
        <dbReference type="Proteomes" id="UP000024043"/>
    </source>
</evidence>
<dbReference type="EMBL" id="JJLU01000149">
    <property type="protein sequence ID" value="EZJ80438.1"/>
    <property type="molecule type" value="Genomic_DNA"/>
</dbReference>
<evidence type="ECO:0000256" key="5">
    <source>
        <dbReference type="ARBA" id="ARBA00023136"/>
    </source>
</evidence>
<keyword evidence="2" id="KW-1003">Cell membrane</keyword>
<evidence type="ECO:0000259" key="8">
    <source>
        <dbReference type="Pfam" id="PF02687"/>
    </source>
</evidence>
<feature type="transmembrane region" description="Helical" evidence="7">
    <location>
        <begin position="288"/>
        <end position="315"/>
    </location>
</feature>
<evidence type="ECO:0000256" key="3">
    <source>
        <dbReference type="ARBA" id="ARBA00022692"/>
    </source>
</evidence>
<dbReference type="AlphaFoldDB" id="A0AAN4NNY3"/>
<comment type="caution">
    <text evidence="9">The sequence shown here is derived from an EMBL/GenBank/DDBJ whole genome shotgun (WGS) entry which is preliminary data.</text>
</comment>
<evidence type="ECO:0000313" key="9">
    <source>
        <dbReference type="EMBL" id="EZJ80438.1"/>
    </source>
</evidence>
<organism evidence="9 10">
    <name type="scientific">Escherichia coli 1-250-04_S3_C1</name>
    <dbReference type="NCBI Taxonomy" id="1444135"/>
    <lineage>
        <taxon>Bacteria</taxon>
        <taxon>Pseudomonadati</taxon>
        <taxon>Pseudomonadota</taxon>
        <taxon>Gammaproteobacteria</taxon>
        <taxon>Enterobacterales</taxon>
        <taxon>Enterobacteriaceae</taxon>
        <taxon>Escherichia</taxon>
    </lineage>
</organism>
<name>A0AAN4NNY3_ECOLX</name>
<dbReference type="PANTHER" id="PTHR30572">
    <property type="entry name" value="MEMBRANE COMPONENT OF TRANSPORTER-RELATED"/>
    <property type="match status" value="1"/>
</dbReference>
<keyword evidence="5 7" id="KW-0472">Membrane</keyword>
<accession>A0AAN4NNY3</accession>
<dbReference type="InterPro" id="IPR050250">
    <property type="entry name" value="Macrolide_Exporter_MacB"/>
</dbReference>